<dbReference type="EMBL" id="BA000040">
    <property type="protein sequence ID" value="BAC46925.1"/>
    <property type="molecule type" value="Genomic_DNA"/>
</dbReference>
<organism evidence="1 2">
    <name type="scientific">Bradyrhizobium diazoefficiens (strain JCM 10833 / BCRC 13528 / IAM 13628 / NBRC 14792 / USDA 110)</name>
    <dbReference type="NCBI Taxonomy" id="224911"/>
    <lineage>
        <taxon>Bacteria</taxon>
        <taxon>Pseudomonadati</taxon>
        <taxon>Pseudomonadota</taxon>
        <taxon>Alphaproteobacteria</taxon>
        <taxon>Hyphomicrobiales</taxon>
        <taxon>Nitrobacteraceae</taxon>
        <taxon>Bradyrhizobium</taxon>
    </lineage>
</organism>
<name>Q89TW3_BRADU</name>
<dbReference type="AlphaFoldDB" id="Q89TW3"/>
<gene>
    <name evidence="1" type="ordered locus">bll1660</name>
</gene>
<evidence type="ECO:0000313" key="2">
    <source>
        <dbReference type="Proteomes" id="UP000002526"/>
    </source>
</evidence>
<dbReference type="InParanoid" id="Q89TW3"/>
<keyword evidence="2" id="KW-1185">Reference proteome</keyword>
<protein>
    <submittedName>
        <fullName evidence="1">Bll1660 protein</fullName>
    </submittedName>
</protein>
<dbReference type="STRING" id="224911.AAV28_05215"/>
<sequence>MGHEPAEDPKMGISAVELTATVLRTLALPDVVTPRPRLAPELPLFGSQTHEGGKVLLSGQVDVIAFDEAGAIDAVVDWKSDVAPDAPSIGHYRQQIADYRKQTNLSGTGRRCDLSPRGCCSGSKRRLCRPGLPCRAAVAHAWLRSNLKVLRSFTDFEIDRSRSPVRSSGPQVCGAFIQHDRLDREACTLNQSGEIVRRDEAVEGMAPKRVHEEAVAVWLTIREILHPCKIRIAIERHKQASAVWL</sequence>
<reference evidence="2" key="1">
    <citation type="journal article" date="2002" name="DNA Res.">
        <title>Complete genomic sequence of nitrogen-fixing symbiotic bacterium Bradyrhizobium japonicum USDA110.</title>
        <authorList>
            <person name="Kaneko T."/>
            <person name="Nakamura Y."/>
            <person name="Sato S."/>
            <person name="Minamisawa K."/>
            <person name="Uchiumi T."/>
            <person name="Sasamoto S."/>
            <person name="Watanabe A."/>
            <person name="Idesawa K."/>
            <person name="Iriguchi M."/>
            <person name="Kawashima K."/>
            <person name="Kohara M."/>
            <person name="Matsumoto M."/>
            <person name="Shimpo S."/>
            <person name="Tsuruoka H."/>
            <person name="Wada T."/>
            <person name="Yamada M."/>
            <person name="Tabata S."/>
        </authorList>
    </citation>
    <scope>NUCLEOTIDE SEQUENCE [LARGE SCALE GENOMIC DNA]</scope>
    <source>
        <strain evidence="2">JCM 10833 / BCRC 13528 / IAM 13628 / NBRC 14792 / USDA 110</strain>
    </source>
</reference>
<evidence type="ECO:0000313" key="1">
    <source>
        <dbReference type="EMBL" id="BAC46925.1"/>
    </source>
</evidence>
<dbReference type="HOGENOM" id="CLU_1131882_0_0_5"/>
<accession>Q89TW3</accession>
<dbReference type="KEGG" id="bja:bll1660"/>
<dbReference type="EnsemblBacteria" id="BAC46925">
    <property type="protein sequence ID" value="BAC46925"/>
    <property type="gene ID" value="BAC46925"/>
</dbReference>
<dbReference type="eggNOG" id="COG1074">
    <property type="taxonomic scope" value="Bacteria"/>
</dbReference>
<dbReference type="Proteomes" id="UP000002526">
    <property type="component" value="Chromosome"/>
</dbReference>
<proteinExistence type="predicted"/>